<accession>A0A174ZDN8</accession>
<dbReference type="UniPathway" id="UPA00148"/>
<dbReference type="AlphaFoldDB" id="A0A174ZDN8"/>
<dbReference type="OrthoDB" id="9780707at2"/>
<dbReference type="GO" id="GO:0016994">
    <property type="term" value="F:precorrin-6A reductase activity"/>
    <property type="evidence" value="ECO:0007669"/>
    <property type="project" value="UniProtKB-EC"/>
</dbReference>
<keyword evidence="2" id="KW-0169">Cobalamin biosynthesis</keyword>
<dbReference type="RefSeq" id="WP_055171193.1">
    <property type="nucleotide sequence ID" value="NZ_CZBX01000002.1"/>
</dbReference>
<gene>
    <name evidence="4" type="primary">cobK</name>
    <name evidence="4" type="ORF">ERS852502_00424</name>
</gene>
<evidence type="ECO:0000256" key="1">
    <source>
        <dbReference type="ARBA" id="ARBA00004953"/>
    </source>
</evidence>
<name>A0A174ZDN8_9FIRM</name>
<dbReference type="EMBL" id="CZBX01000002">
    <property type="protein sequence ID" value="CUQ82141.1"/>
    <property type="molecule type" value="Genomic_DNA"/>
</dbReference>
<protein>
    <submittedName>
        <fullName evidence="4">Precorrin-6A reductase</fullName>
        <ecNumber evidence="4">1.3.1.54</ecNumber>
    </submittedName>
</protein>
<evidence type="ECO:0000313" key="4">
    <source>
        <dbReference type="EMBL" id="CUQ82141.1"/>
    </source>
</evidence>
<dbReference type="InterPro" id="IPR003723">
    <property type="entry name" value="Precorrin-6x_reduct"/>
</dbReference>
<organism evidence="4 5">
    <name type="scientific">[Ruminococcus] torques</name>
    <dbReference type="NCBI Taxonomy" id="33039"/>
    <lineage>
        <taxon>Bacteria</taxon>
        <taxon>Bacillati</taxon>
        <taxon>Bacillota</taxon>
        <taxon>Clostridia</taxon>
        <taxon>Lachnospirales</taxon>
        <taxon>Lachnospiraceae</taxon>
        <taxon>Mediterraneibacter</taxon>
    </lineage>
</organism>
<keyword evidence="3 4" id="KW-0560">Oxidoreductase</keyword>
<comment type="pathway">
    <text evidence="1">Cofactor biosynthesis; adenosylcobalamin biosynthesis.</text>
</comment>
<dbReference type="GO" id="GO:0009236">
    <property type="term" value="P:cobalamin biosynthetic process"/>
    <property type="evidence" value="ECO:0007669"/>
    <property type="project" value="UniProtKB-UniPathway"/>
</dbReference>
<proteinExistence type="predicted"/>
<evidence type="ECO:0000313" key="5">
    <source>
        <dbReference type="Proteomes" id="UP000078383"/>
    </source>
</evidence>
<sequence>MKKNILIFAGTTEGRQLAEYAVKKGIPCIVSAATEYGEELLENDLQLRKEKHKKSELRVIHGRMDQQEMEIFFEKEQVGLVIDATHPFAVIVTENIQRACKNSGIEYLRCLRDFLTEAKAVRSEKFAYERTNAITKSDSSVVCVNSVEEAVDYLEQTQGNILITTGSKELDKYTRLTNYKERCYARVLSVLPSVMQSIDLGFSGKHLIAMQGPFSREMNLALLHQTEAKYFVTKESGKNGGFAEKLEAAEQAGAVLLVIGRPIEEGLSVEEAEQEMRKWNRD</sequence>
<dbReference type="PANTHER" id="PTHR36925">
    <property type="entry name" value="COBALT-PRECORRIN-6A REDUCTASE"/>
    <property type="match status" value="1"/>
</dbReference>
<reference evidence="4 5" key="1">
    <citation type="submission" date="2015-09" db="EMBL/GenBank/DDBJ databases">
        <authorList>
            <consortium name="Pathogen Informatics"/>
        </authorList>
    </citation>
    <scope>NUCLEOTIDE SEQUENCE [LARGE SCALE GENOMIC DNA]</scope>
    <source>
        <strain evidence="4 5">2789STDY5834889</strain>
    </source>
</reference>
<evidence type="ECO:0000256" key="2">
    <source>
        <dbReference type="ARBA" id="ARBA00022573"/>
    </source>
</evidence>
<dbReference type="PANTHER" id="PTHR36925:SF1">
    <property type="entry name" value="COBALT-PRECORRIN-6A REDUCTASE"/>
    <property type="match status" value="1"/>
</dbReference>
<dbReference type="EC" id="1.3.1.54" evidence="4"/>
<dbReference type="PROSITE" id="PS51014">
    <property type="entry name" value="COBK_CBIJ"/>
    <property type="match status" value="1"/>
</dbReference>
<dbReference type="Pfam" id="PF02571">
    <property type="entry name" value="CbiJ"/>
    <property type="match status" value="1"/>
</dbReference>
<evidence type="ECO:0000256" key="3">
    <source>
        <dbReference type="ARBA" id="ARBA00023002"/>
    </source>
</evidence>
<dbReference type="Proteomes" id="UP000078383">
    <property type="component" value="Unassembled WGS sequence"/>
</dbReference>